<dbReference type="AlphaFoldDB" id="A0A1I6KLD8"/>
<dbReference type="RefSeq" id="WP_089814455.1">
    <property type="nucleotide sequence ID" value="NZ_FOZK01000001.1"/>
</dbReference>
<dbReference type="InterPro" id="IPR011008">
    <property type="entry name" value="Dimeric_a/b-barrel"/>
</dbReference>
<dbReference type="OrthoDB" id="8136at2157"/>
<dbReference type="Pfam" id="PF01037">
    <property type="entry name" value="AsnC_trans_reg"/>
    <property type="match status" value="1"/>
</dbReference>
<dbReference type="SUPFAM" id="SSF54909">
    <property type="entry name" value="Dimeric alpha+beta barrel"/>
    <property type="match status" value="1"/>
</dbReference>
<feature type="domain" description="Transcription regulator AsnC/Lrp ligand binding" evidence="1">
    <location>
        <begin position="6"/>
        <end position="76"/>
    </location>
</feature>
<dbReference type="Gene3D" id="3.30.70.920">
    <property type="match status" value="1"/>
</dbReference>
<name>A0A1I6KLD8_9EURY</name>
<gene>
    <name evidence="2" type="ORF">SAMN05216559_1007</name>
</gene>
<dbReference type="EMBL" id="FOZK01000001">
    <property type="protein sequence ID" value="SFR92072.1"/>
    <property type="molecule type" value="Genomic_DNA"/>
</dbReference>
<dbReference type="STRING" id="767519.SAMN05216559_1007"/>
<proteinExistence type="predicted"/>
<sequence>MVTAFIMIKTAAGKSEGLLAAIRDHEGVTDAHIVAGQYDIIAEAAGDEVYDVMHSVATRIRDLDGVADTRTYICLE</sequence>
<keyword evidence="3" id="KW-1185">Reference proteome</keyword>
<dbReference type="Proteomes" id="UP000199062">
    <property type="component" value="Unassembled WGS sequence"/>
</dbReference>
<dbReference type="InterPro" id="IPR019887">
    <property type="entry name" value="Tscrpt_reg_AsnC/Lrp_C"/>
</dbReference>
<evidence type="ECO:0000313" key="3">
    <source>
        <dbReference type="Proteomes" id="UP000199062"/>
    </source>
</evidence>
<accession>A0A1I6KLD8</accession>
<protein>
    <submittedName>
        <fullName evidence="2">Transcriptional regulator, AsnC family</fullName>
    </submittedName>
</protein>
<organism evidence="2 3">
    <name type="scientific">Halomicrobium zhouii</name>
    <dbReference type="NCBI Taxonomy" id="767519"/>
    <lineage>
        <taxon>Archaea</taxon>
        <taxon>Methanobacteriati</taxon>
        <taxon>Methanobacteriota</taxon>
        <taxon>Stenosarchaea group</taxon>
        <taxon>Halobacteria</taxon>
        <taxon>Halobacteriales</taxon>
        <taxon>Haloarculaceae</taxon>
        <taxon>Halomicrobium</taxon>
    </lineage>
</organism>
<evidence type="ECO:0000259" key="1">
    <source>
        <dbReference type="Pfam" id="PF01037"/>
    </source>
</evidence>
<evidence type="ECO:0000313" key="2">
    <source>
        <dbReference type="EMBL" id="SFR92072.1"/>
    </source>
</evidence>
<reference evidence="2 3" key="1">
    <citation type="submission" date="2016-10" db="EMBL/GenBank/DDBJ databases">
        <authorList>
            <person name="de Groot N.N."/>
        </authorList>
    </citation>
    <scope>NUCLEOTIDE SEQUENCE [LARGE SCALE GENOMIC DNA]</scope>
    <source>
        <strain evidence="2 3">CGMCC 1.10457</strain>
    </source>
</reference>